<evidence type="ECO:0000259" key="2">
    <source>
        <dbReference type="Pfam" id="PF09343"/>
    </source>
</evidence>
<dbReference type="KEGG" id="fil:BN1229_v1_2465"/>
<name>A0A0D6JK08_9HYPH</name>
<dbReference type="KEGG" id="fiy:BN1229_v1_3450"/>
<keyword evidence="4" id="KW-1185">Reference proteome</keyword>
<dbReference type="AlphaFoldDB" id="A0A0D6JK08"/>
<proteinExistence type="predicted"/>
<dbReference type="Pfam" id="PF09343">
    <property type="entry name" value="DUF2460"/>
    <property type="match status" value="1"/>
</dbReference>
<evidence type="ECO:0000313" key="4">
    <source>
        <dbReference type="Proteomes" id="UP000033187"/>
    </source>
</evidence>
<evidence type="ECO:0000256" key="1">
    <source>
        <dbReference type="SAM" id="MobiDB-lite"/>
    </source>
</evidence>
<dbReference type="InterPro" id="IPR011740">
    <property type="entry name" value="DUF2460"/>
</dbReference>
<sequence>MSFHEVRFPSGISRGAQGGPERRTDVVVLGSGFEERNSRWADSRRSFNAGYGVRSLDDLHAVITFFEERRGRLYGFRWRDHSDWKSCTPGQVPSAEDQVIGVGDGARAVFPLTKTYGGADAPWVREIKKPVAESVLVAIDGTPVAEGEVFSADTTRGLVTFLPGYEPEAGAVVSAGFAFDVPVRFDTDKLEVNVQGFTHGALPNIPVVEIRL</sequence>
<feature type="region of interest" description="Disordered" evidence="1">
    <location>
        <begin position="1"/>
        <end position="23"/>
    </location>
</feature>
<accession>A0A0D6JK08</accession>
<dbReference type="EMBL" id="LN829119">
    <property type="protein sequence ID" value="CPR22017.1"/>
    <property type="molecule type" value="Genomic_DNA"/>
</dbReference>
<dbReference type="RefSeq" id="WP_046478368.1">
    <property type="nucleotide sequence ID" value="NZ_LN829118.1"/>
</dbReference>
<gene>
    <name evidence="3" type="ORF">YBN1229_v1_3450</name>
</gene>
<dbReference type="NCBIfam" id="TIGR02217">
    <property type="entry name" value="chp_TIGR02217"/>
    <property type="match status" value="1"/>
</dbReference>
<evidence type="ECO:0000313" key="3">
    <source>
        <dbReference type="EMBL" id="CPR22017.1"/>
    </source>
</evidence>
<feature type="domain" description="DUF2460" evidence="2">
    <location>
        <begin position="4"/>
        <end position="211"/>
    </location>
</feature>
<organism evidence="3 4">
    <name type="scientific">Candidatus Filomicrobium marinum</name>
    <dbReference type="NCBI Taxonomy" id="1608628"/>
    <lineage>
        <taxon>Bacteria</taxon>
        <taxon>Pseudomonadati</taxon>
        <taxon>Pseudomonadota</taxon>
        <taxon>Alphaproteobacteria</taxon>
        <taxon>Hyphomicrobiales</taxon>
        <taxon>Hyphomicrobiaceae</taxon>
        <taxon>Filomicrobium</taxon>
    </lineage>
</organism>
<protein>
    <recommendedName>
        <fullName evidence="2">DUF2460 domain-containing protein</fullName>
    </recommendedName>
</protein>
<reference evidence="4" key="1">
    <citation type="submission" date="2015-02" db="EMBL/GenBank/DDBJ databases">
        <authorList>
            <person name="Chooi Y.-H."/>
        </authorList>
    </citation>
    <scope>NUCLEOTIDE SEQUENCE [LARGE SCALE GENOMIC DNA]</scope>
    <source>
        <strain evidence="4">strain Y</strain>
    </source>
</reference>
<dbReference type="Proteomes" id="UP000033187">
    <property type="component" value="Chromosome 1"/>
</dbReference>
<dbReference type="OrthoDB" id="1685145at2"/>